<gene>
    <name evidence="1" type="ORF">POPTR_008G215500</name>
</gene>
<evidence type="ECO:0000313" key="2">
    <source>
        <dbReference type="Proteomes" id="UP000006729"/>
    </source>
</evidence>
<keyword evidence="2" id="KW-1185">Reference proteome</keyword>
<name>A0A2K1ZL64_POPTR</name>
<organism evidence="1 2">
    <name type="scientific">Populus trichocarpa</name>
    <name type="common">Western balsam poplar</name>
    <name type="synonym">Populus balsamifera subsp. trichocarpa</name>
    <dbReference type="NCBI Taxonomy" id="3694"/>
    <lineage>
        <taxon>Eukaryota</taxon>
        <taxon>Viridiplantae</taxon>
        <taxon>Streptophyta</taxon>
        <taxon>Embryophyta</taxon>
        <taxon>Tracheophyta</taxon>
        <taxon>Spermatophyta</taxon>
        <taxon>Magnoliopsida</taxon>
        <taxon>eudicotyledons</taxon>
        <taxon>Gunneridae</taxon>
        <taxon>Pentapetalae</taxon>
        <taxon>rosids</taxon>
        <taxon>fabids</taxon>
        <taxon>Malpighiales</taxon>
        <taxon>Salicaceae</taxon>
        <taxon>Saliceae</taxon>
        <taxon>Populus</taxon>
    </lineage>
</organism>
<proteinExistence type="predicted"/>
<dbReference type="AlphaFoldDB" id="A0A2K1ZL64"/>
<sequence length="80" mass="9264">MLETDFLSISCLFSSVTSGRCDKQMDMLSLCRPLLEFMWELPLGQEFRYVTICFRGGSSFLLSCPWRTLVLQSNRYSPSH</sequence>
<dbReference type="Proteomes" id="UP000006729">
    <property type="component" value="Chromosome 8"/>
</dbReference>
<evidence type="ECO:0000313" key="1">
    <source>
        <dbReference type="EMBL" id="PNT26021.1"/>
    </source>
</evidence>
<dbReference type="EMBL" id="CM009297">
    <property type="protein sequence ID" value="PNT26021.1"/>
    <property type="molecule type" value="Genomic_DNA"/>
</dbReference>
<reference evidence="1 2" key="1">
    <citation type="journal article" date="2006" name="Science">
        <title>The genome of black cottonwood, Populus trichocarpa (Torr. &amp; Gray).</title>
        <authorList>
            <person name="Tuskan G.A."/>
            <person name="Difazio S."/>
            <person name="Jansson S."/>
            <person name="Bohlmann J."/>
            <person name="Grigoriev I."/>
            <person name="Hellsten U."/>
            <person name="Putnam N."/>
            <person name="Ralph S."/>
            <person name="Rombauts S."/>
            <person name="Salamov A."/>
            <person name="Schein J."/>
            <person name="Sterck L."/>
            <person name="Aerts A."/>
            <person name="Bhalerao R.R."/>
            <person name="Bhalerao R.P."/>
            <person name="Blaudez D."/>
            <person name="Boerjan W."/>
            <person name="Brun A."/>
            <person name="Brunner A."/>
            <person name="Busov V."/>
            <person name="Campbell M."/>
            <person name="Carlson J."/>
            <person name="Chalot M."/>
            <person name="Chapman J."/>
            <person name="Chen G.L."/>
            <person name="Cooper D."/>
            <person name="Coutinho P.M."/>
            <person name="Couturier J."/>
            <person name="Covert S."/>
            <person name="Cronk Q."/>
            <person name="Cunningham R."/>
            <person name="Davis J."/>
            <person name="Degroeve S."/>
            <person name="Dejardin A."/>
            <person name="Depamphilis C."/>
            <person name="Detter J."/>
            <person name="Dirks B."/>
            <person name="Dubchak I."/>
            <person name="Duplessis S."/>
            <person name="Ehlting J."/>
            <person name="Ellis B."/>
            <person name="Gendler K."/>
            <person name="Goodstein D."/>
            <person name="Gribskov M."/>
            <person name="Grimwood J."/>
            <person name="Groover A."/>
            <person name="Gunter L."/>
            <person name="Hamberger B."/>
            <person name="Heinze B."/>
            <person name="Helariutta Y."/>
            <person name="Henrissat B."/>
            <person name="Holligan D."/>
            <person name="Holt R."/>
            <person name="Huang W."/>
            <person name="Islam-Faridi N."/>
            <person name="Jones S."/>
            <person name="Jones-Rhoades M."/>
            <person name="Jorgensen R."/>
            <person name="Joshi C."/>
            <person name="Kangasjarvi J."/>
            <person name="Karlsson J."/>
            <person name="Kelleher C."/>
            <person name="Kirkpatrick R."/>
            <person name="Kirst M."/>
            <person name="Kohler A."/>
            <person name="Kalluri U."/>
            <person name="Larimer F."/>
            <person name="Leebens-Mack J."/>
            <person name="Leple J.C."/>
            <person name="Locascio P."/>
            <person name="Lou Y."/>
            <person name="Lucas S."/>
            <person name="Martin F."/>
            <person name="Montanini B."/>
            <person name="Napoli C."/>
            <person name="Nelson D.R."/>
            <person name="Nelson C."/>
            <person name="Nieminen K."/>
            <person name="Nilsson O."/>
            <person name="Pereda V."/>
            <person name="Peter G."/>
            <person name="Philippe R."/>
            <person name="Pilate G."/>
            <person name="Poliakov A."/>
            <person name="Razumovskaya J."/>
            <person name="Richardson P."/>
            <person name="Rinaldi C."/>
            <person name="Ritland K."/>
            <person name="Rouze P."/>
            <person name="Ryaboy D."/>
            <person name="Schmutz J."/>
            <person name="Schrader J."/>
            <person name="Segerman B."/>
            <person name="Shin H."/>
            <person name="Siddiqui A."/>
            <person name="Sterky F."/>
            <person name="Terry A."/>
            <person name="Tsai C.J."/>
            <person name="Uberbacher E."/>
            <person name="Unneberg P."/>
            <person name="Vahala J."/>
            <person name="Wall K."/>
            <person name="Wessler S."/>
            <person name="Yang G."/>
            <person name="Yin T."/>
            <person name="Douglas C."/>
            <person name="Marra M."/>
            <person name="Sandberg G."/>
            <person name="Van de Peer Y."/>
            <person name="Rokhsar D."/>
        </authorList>
    </citation>
    <scope>NUCLEOTIDE SEQUENCE [LARGE SCALE GENOMIC DNA]</scope>
    <source>
        <strain evidence="2">cv. Nisqually</strain>
    </source>
</reference>
<protein>
    <submittedName>
        <fullName evidence="1">Uncharacterized protein</fullName>
    </submittedName>
</protein>
<dbReference type="InParanoid" id="A0A2K1ZL64"/>
<accession>A0A2K1ZL64</accession>